<dbReference type="SUPFAM" id="SSF53067">
    <property type="entry name" value="Actin-like ATPase domain"/>
    <property type="match status" value="1"/>
</dbReference>
<gene>
    <name evidence="3" type="ORF">IFM89_003735</name>
</gene>
<dbReference type="GO" id="GO:0140662">
    <property type="term" value="F:ATP-dependent protein folding chaperone"/>
    <property type="evidence" value="ECO:0007669"/>
    <property type="project" value="InterPro"/>
</dbReference>
<organism evidence="3 4">
    <name type="scientific">Coptis chinensis</name>
    <dbReference type="NCBI Taxonomy" id="261450"/>
    <lineage>
        <taxon>Eukaryota</taxon>
        <taxon>Viridiplantae</taxon>
        <taxon>Streptophyta</taxon>
        <taxon>Embryophyta</taxon>
        <taxon>Tracheophyta</taxon>
        <taxon>Spermatophyta</taxon>
        <taxon>Magnoliopsida</taxon>
        <taxon>Ranunculales</taxon>
        <taxon>Ranunculaceae</taxon>
        <taxon>Coptidoideae</taxon>
        <taxon>Coptis</taxon>
    </lineage>
</organism>
<evidence type="ECO:0000313" key="4">
    <source>
        <dbReference type="Proteomes" id="UP000631114"/>
    </source>
</evidence>
<accession>A0A835HYA8</accession>
<proteinExistence type="predicted"/>
<keyword evidence="4" id="KW-1185">Reference proteome</keyword>
<dbReference type="Gene3D" id="3.90.640.10">
    <property type="entry name" value="Actin, Chain A, domain 4"/>
    <property type="match status" value="1"/>
</dbReference>
<evidence type="ECO:0000313" key="3">
    <source>
        <dbReference type="EMBL" id="KAF9607921.1"/>
    </source>
</evidence>
<dbReference type="EMBL" id="JADFTS010000004">
    <property type="protein sequence ID" value="KAF9607921.1"/>
    <property type="molecule type" value="Genomic_DNA"/>
</dbReference>
<evidence type="ECO:0000256" key="2">
    <source>
        <dbReference type="ARBA" id="ARBA00022840"/>
    </source>
</evidence>
<evidence type="ECO:0000256" key="1">
    <source>
        <dbReference type="ARBA" id="ARBA00022741"/>
    </source>
</evidence>
<keyword evidence="1" id="KW-0547">Nucleotide-binding</keyword>
<dbReference type="OrthoDB" id="3789372at2759"/>
<dbReference type="AlphaFoldDB" id="A0A835HYA8"/>
<dbReference type="Proteomes" id="UP000631114">
    <property type="component" value="Unassembled WGS sequence"/>
</dbReference>
<reference evidence="3 4" key="1">
    <citation type="submission" date="2020-10" db="EMBL/GenBank/DDBJ databases">
        <title>The Coptis chinensis genome and diversification of protoberbering-type alkaloids.</title>
        <authorList>
            <person name="Wang B."/>
            <person name="Shu S."/>
            <person name="Song C."/>
            <person name="Liu Y."/>
        </authorList>
    </citation>
    <scope>NUCLEOTIDE SEQUENCE [LARGE SCALE GENOMIC DNA]</scope>
    <source>
        <strain evidence="3">HL-2020</strain>
        <tissue evidence="3">Leaf</tissue>
    </source>
</reference>
<protein>
    <submittedName>
        <fullName evidence="3">Uncharacterized protein</fullName>
    </submittedName>
</protein>
<dbReference type="Pfam" id="PF00012">
    <property type="entry name" value="HSP70"/>
    <property type="match status" value="1"/>
</dbReference>
<dbReference type="PANTHER" id="PTHR19375">
    <property type="entry name" value="HEAT SHOCK PROTEIN 70KDA"/>
    <property type="match status" value="1"/>
</dbReference>
<name>A0A835HYA8_9MAGN</name>
<sequence length="135" mass="15513">MVLEFDSILCAEKFTIYFRILIALSNQHQVRVEIESLYDGLDFSEPLTRARFEELNNDLFRKTMGPVPEFPSIWASSRIQNMIMDIISEKKLAVEEQVVSPDQKDLISNLLSMHREDNSALRCTTWSPGSHGSYA</sequence>
<keyword evidence="2" id="KW-0067">ATP-binding</keyword>
<dbReference type="GO" id="GO:0005524">
    <property type="term" value="F:ATP binding"/>
    <property type="evidence" value="ECO:0007669"/>
    <property type="project" value="UniProtKB-KW"/>
</dbReference>
<comment type="caution">
    <text evidence="3">The sequence shown here is derived from an EMBL/GenBank/DDBJ whole genome shotgun (WGS) entry which is preliminary data.</text>
</comment>
<dbReference type="InterPro" id="IPR043129">
    <property type="entry name" value="ATPase_NBD"/>
</dbReference>
<dbReference type="InterPro" id="IPR013126">
    <property type="entry name" value="Hsp_70_fam"/>
</dbReference>